<dbReference type="EMBL" id="FOOY01000020">
    <property type="protein sequence ID" value="SFG75606.1"/>
    <property type="molecule type" value="Genomic_DNA"/>
</dbReference>
<dbReference type="RefSeq" id="WP_093673769.1">
    <property type="nucleotide sequence ID" value="NZ_FOOY01000020.1"/>
</dbReference>
<dbReference type="OrthoDB" id="2831590at2"/>
<protein>
    <recommendedName>
        <fullName evidence="3">Nucleotide modification associated domain-containing protein</fullName>
    </recommendedName>
</protein>
<organism evidence="1 2">
    <name type="scientific">Sporolactobacillus nakayamae</name>
    <dbReference type="NCBI Taxonomy" id="269670"/>
    <lineage>
        <taxon>Bacteria</taxon>
        <taxon>Bacillati</taxon>
        <taxon>Bacillota</taxon>
        <taxon>Bacilli</taxon>
        <taxon>Bacillales</taxon>
        <taxon>Sporolactobacillaceae</taxon>
        <taxon>Sporolactobacillus</taxon>
    </lineage>
</organism>
<proteinExistence type="predicted"/>
<sequence>MLEHIIITYSSEKAQTGHVDPDFTKLVYGDSNQHGNILKKHLTPGSYLFFNTRIGNSRYITSYFYVEKLLEKEKDFDEIKGLHCSAQSDEVIVIGSRNFSKILTAPLIFNQALLQKITSYGADEGYFATKAASGDSELKAIKDKTLTPKVITEKEKKLLLDLCENRG</sequence>
<evidence type="ECO:0008006" key="3">
    <source>
        <dbReference type="Google" id="ProtNLM"/>
    </source>
</evidence>
<dbReference type="AlphaFoldDB" id="A0A1I2UL84"/>
<keyword evidence="2" id="KW-1185">Reference proteome</keyword>
<dbReference type="STRING" id="269670.SAMN02982927_02675"/>
<evidence type="ECO:0000313" key="2">
    <source>
        <dbReference type="Proteomes" id="UP000198752"/>
    </source>
</evidence>
<gene>
    <name evidence="1" type="ORF">SAMN02982927_02675</name>
</gene>
<accession>A0A1I2UL84</accession>
<dbReference type="Proteomes" id="UP000198752">
    <property type="component" value="Unassembled WGS sequence"/>
</dbReference>
<evidence type="ECO:0000313" key="1">
    <source>
        <dbReference type="EMBL" id="SFG75606.1"/>
    </source>
</evidence>
<reference evidence="2" key="1">
    <citation type="submission" date="2016-10" db="EMBL/GenBank/DDBJ databases">
        <authorList>
            <person name="Varghese N."/>
            <person name="Submissions S."/>
        </authorList>
    </citation>
    <scope>NUCLEOTIDE SEQUENCE [LARGE SCALE GENOMIC DNA]</scope>
    <source>
        <strain evidence="2">ATCC 700379</strain>
    </source>
</reference>
<name>A0A1I2UL84_9BACL</name>